<dbReference type="VEuPathDB" id="FungiDB:ACLA_070080"/>
<gene>
    <name evidence="2" type="ORF">ACLA_070080</name>
</gene>
<accession>A1C6F6</accession>
<dbReference type="SUPFAM" id="SSF53335">
    <property type="entry name" value="S-adenosyl-L-methionine-dependent methyltransferases"/>
    <property type="match status" value="1"/>
</dbReference>
<keyword evidence="2" id="KW-0489">Methyltransferase</keyword>
<dbReference type="OrthoDB" id="2013972at2759"/>
<proteinExistence type="predicted"/>
<dbReference type="Gene3D" id="3.40.50.150">
    <property type="entry name" value="Vaccinia Virus protein VP39"/>
    <property type="match status" value="1"/>
</dbReference>
<evidence type="ECO:0000313" key="3">
    <source>
        <dbReference type="Proteomes" id="UP000006701"/>
    </source>
</evidence>
<dbReference type="OMA" id="EFKVICM"/>
<dbReference type="PANTHER" id="PTHR43591">
    <property type="entry name" value="METHYLTRANSFERASE"/>
    <property type="match status" value="1"/>
</dbReference>
<keyword evidence="3" id="KW-1185">Reference proteome</keyword>
<dbReference type="Proteomes" id="UP000006701">
    <property type="component" value="Unassembled WGS sequence"/>
</dbReference>
<dbReference type="GeneID" id="4707482"/>
<dbReference type="HOGENOM" id="CLU_065416_0_0_1"/>
<reference evidence="2 3" key="1">
    <citation type="journal article" date="2008" name="PLoS Genet.">
        <title>Genomic islands in the pathogenic filamentous fungus Aspergillus fumigatus.</title>
        <authorList>
            <person name="Fedorova N.D."/>
            <person name="Khaldi N."/>
            <person name="Joardar V.S."/>
            <person name="Maiti R."/>
            <person name="Amedeo P."/>
            <person name="Anderson M.J."/>
            <person name="Crabtree J."/>
            <person name="Silva J.C."/>
            <person name="Badger J.H."/>
            <person name="Albarraq A."/>
            <person name="Angiuoli S."/>
            <person name="Bussey H."/>
            <person name="Bowyer P."/>
            <person name="Cotty P.J."/>
            <person name="Dyer P.S."/>
            <person name="Egan A."/>
            <person name="Galens K."/>
            <person name="Fraser-Liggett C.M."/>
            <person name="Haas B.J."/>
            <person name="Inman J.M."/>
            <person name="Kent R."/>
            <person name="Lemieux S."/>
            <person name="Malavazi I."/>
            <person name="Orvis J."/>
            <person name="Roemer T."/>
            <person name="Ronning C.M."/>
            <person name="Sundaram J.P."/>
            <person name="Sutton G."/>
            <person name="Turner G."/>
            <person name="Venter J.C."/>
            <person name="White O.R."/>
            <person name="Whitty B.R."/>
            <person name="Youngman P."/>
            <person name="Wolfe K.H."/>
            <person name="Goldman G.H."/>
            <person name="Wortman J.R."/>
            <person name="Jiang B."/>
            <person name="Denning D.W."/>
            <person name="Nierman W.C."/>
        </authorList>
    </citation>
    <scope>NUCLEOTIDE SEQUENCE [LARGE SCALE GENOMIC DNA]</scope>
    <source>
        <strain evidence="3">ATCC 1007 / CBS 513.65 / DSM 816 / NCTC 3887 / NRRL 1</strain>
    </source>
</reference>
<name>A1C6F6_ASPCL</name>
<dbReference type="RefSeq" id="XP_001275403.1">
    <property type="nucleotide sequence ID" value="XM_001275402.1"/>
</dbReference>
<evidence type="ECO:0000259" key="1">
    <source>
        <dbReference type="Pfam" id="PF08241"/>
    </source>
</evidence>
<dbReference type="GO" id="GO:0032259">
    <property type="term" value="P:methylation"/>
    <property type="evidence" value="ECO:0007669"/>
    <property type="project" value="UniProtKB-KW"/>
</dbReference>
<protein>
    <submittedName>
        <fullName evidence="2">UbiE/COQ5 family methyltransferase, putative</fullName>
    </submittedName>
</protein>
<dbReference type="InterPro" id="IPR029063">
    <property type="entry name" value="SAM-dependent_MTases_sf"/>
</dbReference>
<organism evidence="2 3">
    <name type="scientific">Aspergillus clavatus (strain ATCC 1007 / CBS 513.65 / DSM 816 / NCTC 3887 / NRRL 1 / QM 1276 / 107)</name>
    <dbReference type="NCBI Taxonomy" id="344612"/>
    <lineage>
        <taxon>Eukaryota</taxon>
        <taxon>Fungi</taxon>
        <taxon>Dikarya</taxon>
        <taxon>Ascomycota</taxon>
        <taxon>Pezizomycotina</taxon>
        <taxon>Eurotiomycetes</taxon>
        <taxon>Eurotiomycetidae</taxon>
        <taxon>Eurotiales</taxon>
        <taxon>Aspergillaceae</taxon>
        <taxon>Aspergillus</taxon>
        <taxon>Aspergillus subgen. Fumigati</taxon>
    </lineage>
</organism>
<keyword evidence="2" id="KW-0808">Transferase</keyword>
<dbReference type="Pfam" id="PF08241">
    <property type="entry name" value="Methyltransf_11"/>
    <property type="match status" value="1"/>
</dbReference>
<dbReference type="AlphaFoldDB" id="A1C6F6"/>
<dbReference type="InterPro" id="IPR013216">
    <property type="entry name" value="Methyltransf_11"/>
</dbReference>
<sequence length="287" mass="32173">MTKIDYLQEMFQRKDFVDRYKYSERLTGMYAQTLVDFSSVAQPGQKPLVVLDNACGLGAVSSALQHTLDDEAKRNCHLTCGDLSDGMLEYAKLRAQEEGWSNADIKLVDAQQTGLPDAHYTHVFVSFGFQSFPDPEPALKECFRVLQPGGILASSTWQQFNWITVLKSAIDTMPGDLPFPTSAEFLAYHNIGWDSESNVQYLFAEAGFQDVKVAAVPKQQLFPIGDFVEVCKMILPFVLSKVWTKEQRELYEKDVPAVLLRYLEETYGKDGQVSLEAVALITTGCKP</sequence>
<dbReference type="GO" id="GO:0008757">
    <property type="term" value="F:S-adenosylmethionine-dependent methyltransferase activity"/>
    <property type="evidence" value="ECO:0007669"/>
    <property type="project" value="InterPro"/>
</dbReference>
<dbReference type="EMBL" id="DS027045">
    <property type="protein sequence ID" value="EAW13977.1"/>
    <property type="molecule type" value="Genomic_DNA"/>
</dbReference>
<dbReference type="CDD" id="cd02440">
    <property type="entry name" value="AdoMet_MTases"/>
    <property type="match status" value="1"/>
</dbReference>
<dbReference type="KEGG" id="act:ACLA_070080"/>
<feature type="domain" description="Methyltransferase type 11" evidence="1">
    <location>
        <begin position="51"/>
        <end position="153"/>
    </location>
</feature>
<evidence type="ECO:0000313" key="2">
    <source>
        <dbReference type="EMBL" id="EAW13977.1"/>
    </source>
</evidence>
<dbReference type="eggNOG" id="ENOG502S4V1">
    <property type="taxonomic scope" value="Eukaryota"/>
</dbReference>
<dbReference type="STRING" id="344612.A1C6F6"/>